<evidence type="ECO:0000256" key="1">
    <source>
        <dbReference type="SAM" id="Phobius"/>
    </source>
</evidence>
<evidence type="ECO:0000313" key="2">
    <source>
        <dbReference type="EMBL" id="KAL0910126.1"/>
    </source>
</evidence>
<gene>
    <name evidence="2" type="ORF">M5K25_021068</name>
</gene>
<dbReference type="PANTHER" id="PTHR47723:SF19">
    <property type="entry name" value="POLYNUCLEOTIDYL TRANSFERASE, RIBONUCLEASE H-LIKE SUPERFAMILY PROTEIN"/>
    <property type="match status" value="1"/>
</dbReference>
<keyword evidence="3" id="KW-1185">Reference proteome</keyword>
<name>A0ABD0UC65_DENTH</name>
<dbReference type="EMBL" id="JANQDX010000016">
    <property type="protein sequence ID" value="KAL0910126.1"/>
    <property type="molecule type" value="Genomic_DNA"/>
</dbReference>
<dbReference type="InterPro" id="IPR053151">
    <property type="entry name" value="RNase_H-like"/>
</dbReference>
<comment type="caution">
    <text evidence="2">The sequence shown here is derived from an EMBL/GenBank/DDBJ whole genome shotgun (WGS) entry which is preliminary data.</text>
</comment>
<keyword evidence="1" id="KW-0812">Transmembrane</keyword>
<dbReference type="AlphaFoldDB" id="A0ABD0UC65"/>
<dbReference type="PANTHER" id="PTHR47723">
    <property type="entry name" value="OS05G0353850 PROTEIN"/>
    <property type="match status" value="1"/>
</dbReference>
<proteinExistence type="predicted"/>
<dbReference type="Proteomes" id="UP001552299">
    <property type="component" value="Unassembled WGS sequence"/>
</dbReference>
<feature type="transmembrane region" description="Helical" evidence="1">
    <location>
        <begin position="486"/>
        <end position="506"/>
    </location>
</feature>
<organism evidence="2 3">
    <name type="scientific">Dendrobium thyrsiflorum</name>
    <name type="common">Pinecone-like raceme dendrobium</name>
    <name type="synonym">Orchid</name>
    <dbReference type="NCBI Taxonomy" id="117978"/>
    <lineage>
        <taxon>Eukaryota</taxon>
        <taxon>Viridiplantae</taxon>
        <taxon>Streptophyta</taxon>
        <taxon>Embryophyta</taxon>
        <taxon>Tracheophyta</taxon>
        <taxon>Spermatophyta</taxon>
        <taxon>Magnoliopsida</taxon>
        <taxon>Liliopsida</taxon>
        <taxon>Asparagales</taxon>
        <taxon>Orchidaceae</taxon>
        <taxon>Epidendroideae</taxon>
        <taxon>Malaxideae</taxon>
        <taxon>Dendrobiinae</taxon>
        <taxon>Dendrobium</taxon>
    </lineage>
</organism>
<protein>
    <submittedName>
        <fullName evidence="2">Uncharacterized protein</fullName>
    </submittedName>
</protein>
<feature type="transmembrane region" description="Helical" evidence="1">
    <location>
        <begin position="460"/>
        <end position="480"/>
    </location>
</feature>
<keyword evidence="1" id="KW-1133">Transmembrane helix</keyword>
<evidence type="ECO:0000313" key="3">
    <source>
        <dbReference type="Proteomes" id="UP001552299"/>
    </source>
</evidence>
<accession>A0ABD0UC65</accession>
<reference evidence="2 3" key="1">
    <citation type="journal article" date="2024" name="Plant Biotechnol. J.">
        <title>Dendrobium thyrsiflorum genome and its molecular insights into genes involved in important horticultural traits.</title>
        <authorList>
            <person name="Chen B."/>
            <person name="Wang J.Y."/>
            <person name="Zheng P.J."/>
            <person name="Li K.L."/>
            <person name="Liang Y.M."/>
            <person name="Chen X.F."/>
            <person name="Zhang C."/>
            <person name="Zhao X."/>
            <person name="He X."/>
            <person name="Zhang G.Q."/>
            <person name="Liu Z.J."/>
            <person name="Xu Q."/>
        </authorList>
    </citation>
    <scope>NUCLEOTIDE SEQUENCE [LARGE SCALE GENOMIC DNA]</scope>
    <source>
        <strain evidence="2">GZMU011</strain>
    </source>
</reference>
<feature type="transmembrane region" description="Helical" evidence="1">
    <location>
        <begin position="549"/>
        <end position="573"/>
    </location>
</feature>
<keyword evidence="1" id="KW-0472">Membrane</keyword>
<sequence>MNSGGASNDQRPLEVVVLHSKRCGILSGLFNLNLRYSLLVVKKSRNEAKHENITMIASSIVIKIKDKVRSLFMAKLITFDFFKNSIQLAEHFGIFDEGSSRQSSKNILVRWIKPHMGCYKHNTDGAFNRSKAGCGGIIWDFTRNIVVAFAGPSKVNTAIMAEILSLNLSFLQADENENSGDKLDSFALSSISELKVPSKDLDGRLEIKKSNNNLDVNIRVRVSVKISLYKLIMSLEIAVLESFRDVRCLPSIETSYSHQKGRYQPSDLCRSYADDGVMTQSMGYRSVAILGISSASVVSRTYYLFISRTYCQTTAEYIRGKETKILNHSIRLSLFWSVKAHMKWYVALSWSPGMATGSRLLYSLIPSVSFSFHFQFKISSFCLNFNFSFRFQVSVFSLKFQVSVFSLKFQVSVSILSFRFRFQVSNFRFQVSVSISILRFQFSSFRFHVSGFRFQFQFQVLVLVFSFHFSFMFQVSVSIFRFQVSVLGFSLNFQVQVLISSFQVLVSGLRFQISVSVFGFRFQVSVFRFNFQFQFSFKFQFQFSVSDFIFQVSVSIFRFQVLGFSCSFQVLGFRFKFKFSGFSFSFRF</sequence>